<dbReference type="Proteomes" id="UP000540685">
    <property type="component" value="Unassembled WGS sequence"/>
</dbReference>
<sequence>MGRPSTPLLSVDLIARATLRIIDTEGSDAVTMGRVATALGVHTSSLYNHVRNRAALVEEVRTLVTETIDSSAFHTFPWHEAVVRWARSYRAAFARHPRSVPLLMSVPVRAPRVLSMYEDFTVALRRDGWPDEEIVVVLTAVESFILGSVLDMTGPPAMFDPAAHAAEFPAFTEVIATLESSATGVPTTDRAFELGLDALIRGLRAQRRALPQTARRTDRITRDGTRRKDARDHGEHRSR</sequence>
<gene>
    <name evidence="8" type="ORF">F4562_000595</name>
</gene>
<dbReference type="InterPro" id="IPR004111">
    <property type="entry name" value="Repressor_TetR_C"/>
</dbReference>
<dbReference type="InterPro" id="IPR009057">
    <property type="entry name" value="Homeodomain-like_sf"/>
</dbReference>
<dbReference type="InterPro" id="IPR003012">
    <property type="entry name" value="Tet_transcr_reg_TetR"/>
</dbReference>
<feature type="compositionally biased region" description="Basic and acidic residues" evidence="6">
    <location>
        <begin position="215"/>
        <end position="239"/>
    </location>
</feature>
<comment type="caution">
    <text evidence="8">The sequence shown here is derived from an EMBL/GenBank/DDBJ whole genome shotgun (WGS) entry which is preliminary data.</text>
</comment>
<keyword evidence="4" id="KW-0804">Transcription</keyword>
<dbReference type="RefSeq" id="WP_184540675.1">
    <property type="nucleotide sequence ID" value="NZ_JACHMP010000001.1"/>
</dbReference>
<feature type="DNA-binding region" description="H-T-H motif" evidence="5">
    <location>
        <begin position="31"/>
        <end position="50"/>
    </location>
</feature>
<dbReference type="EMBL" id="JACHMP010000001">
    <property type="protein sequence ID" value="MBB5817533.1"/>
    <property type="molecule type" value="Genomic_DNA"/>
</dbReference>
<dbReference type="SUPFAM" id="SSF46689">
    <property type="entry name" value="Homeodomain-like"/>
    <property type="match status" value="1"/>
</dbReference>
<reference evidence="8 9" key="1">
    <citation type="submission" date="2020-08" db="EMBL/GenBank/DDBJ databases">
        <title>Sequencing the genomes of 1000 actinobacteria strains.</title>
        <authorList>
            <person name="Klenk H.-P."/>
        </authorList>
    </citation>
    <scope>NUCLEOTIDE SEQUENCE [LARGE SCALE GENOMIC DNA]</scope>
    <source>
        <strain evidence="8 9">DSM 46887</strain>
    </source>
</reference>
<dbReference type="PANTHER" id="PTHR30055">
    <property type="entry name" value="HTH-TYPE TRANSCRIPTIONAL REGULATOR RUTR"/>
    <property type="match status" value="1"/>
</dbReference>
<dbReference type="PRINTS" id="PR00400">
    <property type="entry name" value="TETREPRESSOR"/>
</dbReference>
<dbReference type="Gene3D" id="1.10.357.10">
    <property type="entry name" value="Tetracycline Repressor, domain 2"/>
    <property type="match status" value="1"/>
</dbReference>
<dbReference type="GO" id="GO:0003700">
    <property type="term" value="F:DNA-binding transcription factor activity"/>
    <property type="evidence" value="ECO:0007669"/>
    <property type="project" value="TreeGrafter"/>
</dbReference>
<evidence type="ECO:0000259" key="7">
    <source>
        <dbReference type="PROSITE" id="PS50977"/>
    </source>
</evidence>
<dbReference type="Pfam" id="PF02909">
    <property type="entry name" value="TetR_C_1"/>
    <property type="match status" value="1"/>
</dbReference>
<feature type="domain" description="HTH tetR-type" evidence="7">
    <location>
        <begin position="8"/>
        <end position="68"/>
    </location>
</feature>
<keyword evidence="3 5" id="KW-0238">DNA-binding</keyword>
<dbReference type="GO" id="GO:0046677">
    <property type="term" value="P:response to antibiotic"/>
    <property type="evidence" value="ECO:0007669"/>
    <property type="project" value="InterPro"/>
</dbReference>
<keyword evidence="1" id="KW-0678">Repressor</keyword>
<dbReference type="SUPFAM" id="SSF48498">
    <property type="entry name" value="Tetracyclin repressor-like, C-terminal domain"/>
    <property type="match status" value="1"/>
</dbReference>
<name>A0A7W9IBB3_9ACTN</name>
<dbReference type="GO" id="GO:0045892">
    <property type="term" value="P:negative regulation of DNA-templated transcription"/>
    <property type="evidence" value="ECO:0007669"/>
    <property type="project" value="InterPro"/>
</dbReference>
<feature type="region of interest" description="Disordered" evidence="6">
    <location>
        <begin position="209"/>
        <end position="239"/>
    </location>
</feature>
<dbReference type="GO" id="GO:0000976">
    <property type="term" value="F:transcription cis-regulatory region binding"/>
    <property type="evidence" value="ECO:0007669"/>
    <property type="project" value="TreeGrafter"/>
</dbReference>
<dbReference type="InterPro" id="IPR001647">
    <property type="entry name" value="HTH_TetR"/>
</dbReference>
<dbReference type="Pfam" id="PF00440">
    <property type="entry name" value="TetR_N"/>
    <property type="match status" value="1"/>
</dbReference>
<dbReference type="PROSITE" id="PS50977">
    <property type="entry name" value="HTH_TETR_2"/>
    <property type="match status" value="1"/>
</dbReference>
<evidence type="ECO:0000256" key="4">
    <source>
        <dbReference type="ARBA" id="ARBA00023163"/>
    </source>
</evidence>
<evidence type="ECO:0000256" key="3">
    <source>
        <dbReference type="ARBA" id="ARBA00023125"/>
    </source>
</evidence>
<dbReference type="PANTHER" id="PTHR30055:SF151">
    <property type="entry name" value="TRANSCRIPTIONAL REGULATORY PROTEIN"/>
    <property type="match status" value="1"/>
</dbReference>
<evidence type="ECO:0000256" key="1">
    <source>
        <dbReference type="ARBA" id="ARBA00022491"/>
    </source>
</evidence>
<protein>
    <submittedName>
        <fullName evidence="8">AcrR family transcriptional regulator</fullName>
    </submittedName>
</protein>
<dbReference type="AlphaFoldDB" id="A0A7W9IBB3"/>
<evidence type="ECO:0000256" key="5">
    <source>
        <dbReference type="PROSITE-ProRule" id="PRU00335"/>
    </source>
</evidence>
<evidence type="ECO:0000313" key="9">
    <source>
        <dbReference type="Proteomes" id="UP000540685"/>
    </source>
</evidence>
<dbReference type="InterPro" id="IPR050109">
    <property type="entry name" value="HTH-type_TetR-like_transc_reg"/>
</dbReference>
<organism evidence="8 9">
    <name type="scientific">Streptosporangium becharense</name>
    <dbReference type="NCBI Taxonomy" id="1816182"/>
    <lineage>
        <taxon>Bacteria</taxon>
        <taxon>Bacillati</taxon>
        <taxon>Actinomycetota</taxon>
        <taxon>Actinomycetes</taxon>
        <taxon>Streptosporangiales</taxon>
        <taxon>Streptosporangiaceae</taxon>
        <taxon>Streptosporangium</taxon>
    </lineage>
</organism>
<evidence type="ECO:0000256" key="2">
    <source>
        <dbReference type="ARBA" id="ARBA00023015"/>
    </source>
</evidence>
<evidence type="ECO:0000313" key="8">
    <source>
        <dbReference type="EMBL" id="MBB5817533.1"/>
    </source>
</evidence>
<evidence type="ECO:0000256" key="6">
    <source>
        <dbReference type="SAM" id="MobiDB-lite"/>
    </source>
</evidence>
<dbReference type="InterPro" id="IPR036271">
    <property type="entry name" value="Tet_transcr_reg_TetR-rel_C_sf"/>
</dbReference>
<keyword evidence="2" id="KW-0805">Transcription regulation</keyword>
<keyword evidence="9" id="KW-1185">Reference proteome</keyword>
<proteinExistence type="predicted"/>
<accession>A0A7W9IBB3</accession>